<dbReference type="GO" id="GO:0005737">
    <property type="term" value="C:cytoplasm"/>
    <property type="evidence" value="ECO:0007669"/>
    <property type="project" value="UniProtKB-SubCell"/>
</dbReference>
<evidence type="ECO:0000256" key="12">
    <source>
        <dbReference type="HAMAP-Rule" id="MF_00111"/>
    </source>
</evidence>
<feature type="binding site" evidence="12">
    <location>
        <begin position="122"/>
        <end position="126"/>
    </location>
    <ligand>
        <name>UDP-N-acetyl-alpha-D-glucosamine</name>
        <dbReference type="ChEBI" id="CHEBI:57705"/>
    </ligand>
</feature>
<dbReference type="Gene3D" id="3.65.10.10">
    <property type="entry name" value="Enolpyruvate transferase domain"/>
    <property type="match status" value="2"/>
</dbReference>
<dbReference type="Proteomes" id="UP000316545">
    <property type="component" value="Unassembled WGS sequence"/>
</dbReference>
<evidence type="ECO:0000256" key="3">
    <source>
        <dbReference type="ARBA" id="ARBA00022490"/>
    </source>
</evidence>
<evidence type="ECO:0000256" key="4">
    <source>
        <dbReference type="ARBA" id="ARBA00022618"/>
    </source>
</evidence>
<keyword evidence="9 12" id="KW-0961">Cell wall biogenesis/degradation</keyword>
<dbReference type="NCBIfam" id="NF006873">
    <property type="entry name" value="PRK09369.1"/>
    <property type="match status" value="1"/>
</dbReference>
<evidence type="ECO:0000256" key="1">
    <source>
        <dbReference type="ARBA" id="ARBA00004496"/>
    </source>
</evidence>
<sequence length="420" mass="43620">MDRLVVRGGRVLAGTVDIAGAKNAALPLIAASLVSDQPLTLANLPAITDVETMLALARGYGVRVAGGQAHQVTLDAGAAVNAEAHYDTVRRARATALVLGPLLARFGAARVSLPGGCAIGARPIDLHLKALRALGAEVEVDGGYVTAQAPKGGLTGGRIVLAMPSVGATETALMAAVAARGETEILNAAREPEVADLAACLAAMGARIEGAGTARILIQGPTAFRPATHSLIPDRIEAGTYAVAAAITGGRLELIGARLEHMAAQCQILERVGASVYPTDRGLMVERAGVLRAIDISTEPFPGFPTDLQAQFMALMSVAEGAAVIRETIFENRFMHVPELARLGADLTLRGTTVLVRGVPRLRGAPVMATDLRASVCLILAGLVAEGETVVNRIYHLDRGYEDLARKLVRCGADIERVPG</sequence>
<dbReference type="EMBL" id="VITO01000014">
    <property type="protein sequence ID" value="TWB23085.1"/>
    <property type="molecule type" value="Genomic_DNA"/>
</dbReference>
<evidence type="ECO:0000256" key="6">
    <source>
        <dbReference type="ARBA" id="ARBA00022960"/>
    </source>
</evidence>
<evidence type="ECO:0000256" key="10">
    <source>
        <dbReference type="ARBA" id="ARBA00038367"/>
    </source>
</evidence>
<evidence type="ECO:0000256" key="8">
    <source>
        <dbReference type="ARBA" id="ARBA00023306"/>
    </source>
</evidence>
<keyword evidence="7 12" id="KW-0573">Peptidoglycan synthesis</keyword>
<comment type="pathway">
    <text evidence="2 12">Cell wall biogenesis; peptidoglycan biosynthesis.</text>
</comment>
<evidence type="ECO:0000259" key="13">
    <source>
        <dbReference type="Pfam" id="PF00275"/>
    </source>
</evidence>
<protein>
    <recommendedName>
        <fullName evidence="12">UDP-N-acetylglucosamine 1-carboxyvinyltransferase</fullName>
        <ecNumber evidence="12">2.5.1.7</ecNumber>
    </recommendedName>
    <alternativeName>
        <fullName evidence="12">Enoylpyruvate transferase</fullName>
    </alternativeName>
    <alternativeName>
        <fullName evidence="12">UDP-N-acetylglucosamine enolpyruvyl transferase</fullName>
        <shortName evidence="12">EPT</shortName>
    </alternativeName>
</protein>
<name>A0A560FN90_9PROT</name>
<dbReference type="CDD" id="cd01555">
    <property type="entry name" value="UdpNAET"/>
    <property type="match status" value="1"/>
</dbReference>
<reference evidence="14 15" key="1">
    <citation type="submission" date="2019-06" db="EMBL/GenBank/DDBJ databases">
        <title>Genomic Encyclopedia of Type Strains, Phase IV (KMG-V): Genome sequencing to study the core and pangenomes of soil and plant-associated prokaryotes.</title>
        <authorList>
            <person name="Whitman W."/>
        </authorList>
    </citation>
    <scope>NUCLEOTIDE SEQUENCE [LARGE SCALE GENOMIC DNA]</scope>
    <source>
        <strain evidence="14 15">BR 11865</strain>
    </source>
</reference>
<gene>
    <name evidence="12" type="primary">murA</name>
    <name evidence="14" type="ORF">FBZ88_1148</name>
</gene>
<evidence type="ECO:0000313" key="15">
    <source>
        <dbReference type="Proteomes" id="UP000316545"/>
    </source>
</evidence>
<dbReference type="NCBIfam" id="TIGR01072">
    <property type="entry name" value="murA"/>
    <property type="match status" value="1"/>
</dbReference>
<comment type="catalytic activity">
    <reaction evidence="11 12">
        <text>phosphoenolpyruvate + UDP-N-acetyl-alpha-D-glucosamine = UDP-N-acetyl-3-O-(1-carboxyvinyl)-alpha-D-glucosamine + phosphate</text>
        <dbReference type="Rhea" id="RHEA:18681"/>
        <dbReference type="ChEBI" id="CHEBI:43474"/>
        <dbReference type="ChEBI" id="CHEBI:57705"/>
        <dbReference type="ChEBI" id="CHEBI:58702"/>
        <dbReference type="ChEBI" id="CHEBI:68483"/>
        <dbReference type="EC" id="2.5.1.7"/>
    </reaction>
</comment>
<proteinExistence type="inferred from homology"/>
<dbReference type="InterPro" id="IPR001986">
    <property type="entry name" value="Enolpyruvate_Tfrase_dom"/>
</dbReference>
<dbReference type="HAMAP" id="MF_00111">
    <property type="entry name" value="MurA"/>
    <property type="match status" value="1"/>
</dbReference>
<dbReference type="InterPro" id="IPR036968">
    <property type="entry name" value="Enolpyruvate_Tfrase_sf"/>
</dbReference>
<comment type="subcellular location">
    <subcellularLocation>
        <location evidence="1 12">Cytoplasm</location>
    </subcellularLocation>
</comment>
<dbReference type="InterPro" id="IPR050068">
    <property type="entry name" value="MurA_subfamily"/>
</dbReference>
<dbReference type="GO" id="GO:0008360">
    <property type="term" value="P:regulation of cell shape"/>
    <property type="evidence" value="ECO:0007669"/>
    <property type="project" value="UniProtKB-KW"/>
</dbReference>
<feature type="binding site" evidence="12">
    <location>
        <position position="307"/>
    </location>
    <ligand>
        <name>UDP-N-acetyl-alpha-D-glucosamine</name>
        <dbReference type="ChEBI" id="CHEBI:57705"/>
    </ligand>
</feature>
<evidence type="ECO:0000256" key="9">
    <source>
        <dbReference type="ARBA" id="ARBA00023316"/>
    </source>
</evidence>
<feature type="binding site" evidence="12">
    <location>
        <begin position="22"/>
        <end position="23"/>
    </location>
    <ligand>
        <name>phosphoenolpyruvate</name>
        <dbReference type="ChEBI" id="CHEBI:58702"/>
    </ligand>
</feature>
<dbReference type="GO" id="GO:0051301">
    <property type="term" value="P:cell division"/>
    <property type="evidence" value="ECO:0007669"/>
    <property type="project" value="UniProtKB-KW"/>
</dbReference>
<dbReference type="GO" id="GO:0071555">
    <property type="term" value="P:cell wall organization"/>
    <property type="evidence" value="ECO:0007669"/>
    <property type="project" value="UniProtKB-KW"/>
</dbReference>
<keyword evidence="8 12" id="KW-0131">Cell cycle</keyword>
<evidence type="ECO:0000256" key="11">
    <source>
        <dbReference type="ARBA" id="ARBA00047527"/>
    </source>
</evidence>
<dbReference type="GO" id="GO:0009252">
    <property type="term" value="P:peptidoglycan biosynthetic process"/>
    <property type="evidence" value="ECO:0007669"/>
    <property type="project" value="UniProtKB-UniRule"/>
</dbReference>
<dbReference type="GO" id="GO:0019277">
    <property type="term" value="P:UDP-N-acetylgalactosamine biosynthetic process"/>
    <property type="evidence" value="ECO:0007669"/>
    <property type="project" value="InterPro"/>
</dbReference>
<dbReference type="PANTHER" id="PTHR43783:SF1">
    <property type="entry name" value="UDP-N-ACETYLGLUCOSAMINE 1-CARBOXYVINYLTRANSFERASE"/>
    <property type="match status" value="1"/>
</dbReference>
<dbReference type="InterPro" id="IPR005750">
    <property type="entry name" value="UDP_GlcNAc_COvinyl_MurA"/>
</dbReference>
<keyword evidence="4 12" id="KW-0132">Cell division</keyword>
<evidence type="ECO:0000256" key="5">
    <source>
        <dbReference type="ARBA" id="ARBA00022679"/>
    </source>
</evidence>
<keyword evidence="15" id="KW-1185">Reference proteome</keyword>
<comment type="function">
    <text evidence="12">Cell wall formation. Adds enolpyruvyl to UDP-N-acetylglucosamine.</text>
</comment>
<dbReference type="InterPro" id="IPR013792">
    <property type="entry name" value="RNA3'P_cycl/enolpyr_Trfase_a/b"/>
</dbReference>
<keyword evidence="5 12" id="KW-0808">Transferase</keyword>
<comment type="similarity">
    <text evidence="10 12">Belongs to the EPSP synthase family. MurA subfamily.</text>
</comment>
<feature type="modified residue" description="2-(S-cysteinyl)pyruvic acid O-phosphothioketal" evidence="12">
    <location>
        <position position="117"/>
    </location>
</feature>
<evidence type="ECO:0000256" key="7">
    <source>
        <dbReference type="ARBA" id="ARBA00022984"/>
    </source>
</evidence>
<organism evidence="14 15">
    <name type="scientific">Nitrospirillum amazonense</name>
    <dbReference type="NCBI Taxonomy" id="28077"/>
    <lineage>
        <taxon>Bacteria</taxon>
        <taxon>Pseudomonadati</taxon>
        <taxon>Pseudomonadota</taxon>
        <taxon>Alphaproteobacteria</taxon>
        <taxon>Rhodospirillales</taxon>
        <taxon>Azospirillaceae</taxon>
        <taxon>Nitrospirillum</taxon>
    </lineage>
</organism>
<dbReference type="GO" id="GO:0008760">
    <property type="term" value="F:UDP-N-acetylglucosamine 1-carboxyvinyltransferase activity"/>
    <property type="evidence" value="ECO:0007669"/>
    <property type="project" value="UniProtKB-UniRule"/>
</dbReference>
<dbReference type="EC" id="2.5.1.7" evidence="12"/>
<dbReference type="AlphaFoldDB" id="A0A560FN90"/>
<comment type="caution">
    <text evidence="12">Lacks conserved residue(s) required for the propagation of feature annotation.</text>
</comment>
<dbReference type="PANTHER" id="PTHR43783">
    <property type="entry name" value="UDP-N-ACETYLGLUCOSAMINE 1-CARBOXYVINYLTRANSFERASE"/>
    <property type="match status" value="1"/>
</dbReference>
<accession>A0A560FN90</accession>
<dbReference type="Pfam" id="PF00275">
    <property type="entry name" value="EPSP_synthase"/>
    <property type="match status" value="1"/>
</dbReference>
<dbReference type="SUPFAM" id="SSF55205">
    <property type="entry name" value="EPT/RTPC-like"/>
    <property type="match status" value="1"/>
</dbReference>
<evidence type="ECO:0000256" key="2">
    <source>
        <dbReference type="ARBA" id="ARBA00004752"/>
    </source>
</evidence>
<feature type="active site" description="Proton donor" evidence="12">
    <location>
        <position position="117"/>
    </location>
</feature>
<dbReference type="RefSeq" id="WP_145618843.1">
    <property type="nucleotide sequence ID" value="NZ_VITO01000014.1"/>
</dbReference>
<comment type="caution">
    <text evidence="14">The sequence shown here is derived from an EMBL/GenBank/DDBJ whole genome shotgun (WGS) entry which is preliminary data.</text>
</comment>
<evidence type="ECO:0000313" key="14">
    <source>
        <dbReference type="EMBL" id="TWB23085.1"/>
    </source>
</evidence>
<feature type="domain" description="Enolpyruvate transferase" evidence="13">
    <location>
        <begin position="7"/>
        <end position="408"/>
    </location>
</feature>
<keyword evidence="6 12" id="KW-0133">Cell shape</keyword>
<feature type="binding site" evidence="12">
    <location>
        <position position="93"/>
    </location>
    <ligand>
        <name>UDP-N-acetyl-alpha-D-glucosamine</name>
        <dbReference type="ChEBI" id="CHEBI:57705"/>
    </ligand>
</feature>
<feature type="binding site" evidence="12">
    <location>
        <position position="329"/>
    </location>
    <ligand>
        <name>UDP-N-acetyl-alpha-D-glucosamine</name>
        <dbReference type="ChEBI" id="CHEBI:57705"/>
    </ligand>
</feature>
<keyword evidence="3 12" id="KW-0963">Cytoplasm</keyword>
<dbReference type="UniPathway" id="UPA00219"/>
<keyword evidence="12" id="KW-0670">Pyruvate</keyword>